<comment type="pathway">
    <text evidence="1 8">Cofactor biosynthesis; tetrahydrofolate biosynthesis; 5,6,7,8-tetrahydrofolate from 7,8-dihydrofolate: step 1/1.</text>
</comment>
<proteinExistence type="inferred from homology"/>
<comment type="similarity">
    <text evidence="2 8 9">Belongs to the dihydrofolate reductase family.</text>
</comment>
<sequence>MTAALVLVCAMGHDRAIGMDNRMPWHLPEDLRHFKAITLGKPVIMGRKTFDSIGRALPGRRNLVVTRQTDWLAEGCEVFHSLEAAIAATAEVEEACVIGGADIYRQALPLAQRLVLTEVDLAVPGADAFFPAFDPLQWQETSRAGHVAASGVHYAFVEYRRR</sequence>
<evidence type="ECO:0000256" key="2">
    <source>
        <dbReference type="ARBA" id="ARBA00009539"/>
    </source>
</evidence>
<organism evidence="11 12">
    <name type="scientific">Gulbenkiania indica</name>
    <dbReference type="NCBI Taxonomy" id="375574"/>
    <lineage>
        <taxon>Bacteria</taxon>
        <taxon>Pseudomonadati</taxon>
        <taxon>Pseudomonadota</taxon>
        <taxon>Betaproteobacteria</taxon>
        <taxon>Neisseriales</taxon>
        <taxon>Chromobacteriaceae</taxon>
        <taxon>Gulbenkiania</taxon>
    </lineage>
</organism>
<evidence type="ECO:0000259" key="10">
    <source>
        <dbReference type="PROSITE" id="PS51330"/>
    </source>
</evidence>
<name>A0A0K6H6E6_9NEIS</name>
<dbReference type="Gene3D" id="3.40.430.10">
    <property type="entry name" value="Dihydrofolate Reductase, subunit A"/>
    <property type="match status" value="1"/>
</dbReference>
<dbReference type="PRINTS" id="PR00070">
    <property type="entry name" value="DHFR"/>
</dbReference>
<dbReference type="PANTHER" id="PTHR48069:SF3">
    <property type="entry name" value="DIHYDROFOLATE REDUCTASE"/>
    <property type="match status" value="1"/>
</dbReference>
<dbReference type="InterPro" id="IPR001796">
    <property type="entry name" value="DHFR_dom"/>
</dbReference>
<dbReference type="InterPro" id="IPR017925">
    <property type="entry name" value="DHFR_CS"/>
</dbReference>
<dbReference type="PIRSF" id="PIRSF000194">
    <property type="entry name" value="DHFR"/>
    <property type="match status" value="1"/>
</dbReference>
<gene>
    <name evidence="11" type="ORF">Ga0061063_2667</name>
</gene>
<evidence type="ECO:0000256" key="3">
    <source>
        <dbReference type="ARBA" id="ARBA00012856"/>
    </source>
</evidence>
<evidence type="ECO:0000313" key="12">
    <source>
        <dbReference type="Proteomes" id="UP000243535"/>
    </source>
</evidence>
<dbReference type="InterPro" id="IPR012259">
    <property type="entry name" value="DHFR"/>
</dbReference>
<dbReference type="STRING" id="375574.GCA_001418035_02441"/>
<dbReference type="InterPro" id="IPR024072">
    <property type="entry name" value="DHFR-like_dom_sf"/>
</dbReference>
<dbReference type="UniPathway" id="UPA00077">
    <property type="reaction ID" value="UER00158"/>
</dbReference>
<evidence type="ECO:0000256" key="9">
    <source>
        <dbReference type="RuleBase" id="RU004474"/>
    </source>
</evidence>
<dbReference type="GO" id="GO:0046654">
    <property type="term" value="P:tetrahydrofolate biosynthetic process"/>
    <property type="evidence" value="ECO:0007669"/>
    <property type="project" value="UniProtKB-UniPathway"/>
</dbReference>
<reference evidence="12" key="1">
    <citation type="submission" date="2015-08" db="EMBL/GenBank/DDBJ databases">
        <authorList>
            <person name="Varghese N."/>
        </authorList>
    </citation>
    <scope>NUCLEOTIDE SEQUENCE [LARGE SCALE GENOMIC DNA]</scope>
    <source>
        <strain evidence="12">DSM 17901</strain>
    </source>
</reference>
<dbReference type="PANTHER" id="PTHR48069">
    <property type="entry name" value="DIHYDROFOLATE REDUCTASE"/>
    <property type="match status" value="1"/>
</dbReference>
<dbReference type="GO" id="GO:0005829">
    <property type="term" value="C:cytosol"/>
    <property type="evidence" value="ECO:0007669"/>
    <property type="project" value="TreeGrafter"/>
</dbReference>
<feature type="domain" description="DHFR" evidence="10">
    <location>
        <begin position="4"/>
        <end position="161"/>
    </location>
</feature>
<dbReference type="Proteomes" id="UP000243535">
    <property type="component" value="Unassembled WGS sequence"/>
</dbReference>
<dbReference type="OrthoDB" id="9804315at2"/>
<dbReference type="SUPFAM" id="SSF53597">
    <property type="entry name" value="Dihydrofolate reductase-like"/>
    <property type="match status" value="1"/>
</dbReference>
<dbReference type="FunFam" id="3.40.430.10:FF:000001">
    <property type="entry name" value="Dihydrofolate reductase"/>
    <property type="match status" value="1"/>
</dbReference>
<evidence type="ECO:0000256" key="6">
    <source>
        <dbReference type="ARBA" id="ARBA00023002"/>
    </source>
</evidence>
<comment type="function">
    <text evidence="7 8">Key enzyme in folate metabolism. Catalyzes an essential reaction for de novo glycine and purine synthesis, and for DNA precursor synthesis.</text>
</comment>
<dbReference type="PROSITE" id="PS51330">
    <property type="entry name" value="DHFR_2"/>
    <property type="match status" value="1"/>
</dbReference>
<comment type="catalytic activity">
    <reaction evidence="8">
        <text>(6S)-5,6,7,8-tetrahydrofolate + NADP(+) = 7,8-dihydrofolate + NADPH + H(+)</text>
        <dbReference type="Rhea" id="RHEA:15009"/>
        <dbReference type="ChEBI" id="CHEBI:15378"/>
        <dbReference type="ChEBI" id="CHEBI:57451"/>
        <dbReference type="ChEBI" id="CHEBI:57453"/>
        <dbReference type="ChEBI" id="CHEBI:57783"/>
        <dbReference type="ChEBI" id="CHEBI:58349"/>
        <dbReference type="EC" id="1.5.1.3"/>
    </reaction>
</comment>
<dbReference type="RefSeq" id="WP_055434420.1">
    <property type="nucleotide sequence ID" value="NZ_CYHA01000008.1"/>
</dbReference>
<evidence type="ECO:0000256" key="5">
    <source>
        <dbReference type="ARBA" id="ARBA00022857"/>
    </source>
</evidence>
<protein>
    <recommendedName>
        <fullName evidence="3 8">Dihydrofolate reductase</fullName>
        <ecNumber evidence="3 8">1.5.1.3</ecNumber>
    </recommendedName>
</protein>
<dbReference type="GO" id="GO:0046452">
    <property type="term" value="P:dihydrofolate metabolic process"/>
    <property type="evidence" value="ECO:0007669"/>
    <property type="project" value="TreeGrafter"/>
</dbReference>
<dbReference type="GO" id="GO:0004146">
    <property type="term" value="F:dihydrofolate reductase activity"/>
    <property type="evidence" value="ECO:0007669"/>
    <property type="project" value="UniProtKB-EC"/>
</dbReference>
<keyword evidence="5 8" id="KW-0521">NADP</keyword>
<accession>A0A0K6H6E6</accession>
<dbReference type="GO" id="GO:0006730">
    <property type="term" value="P:one-carbon metabolic process"/>
    <property type="evidence" value="ECO:0007669"/>
    <property type="project" value="UniProtKB-KW"/>
</dbReference>
<evidence type="ECO:0000256" key="8">
    <source>
        <dbReference type="PIRNR" id="PIRNR000194"/>
    </source>
</evidence>
<dbReference type="GO" id="GO:0046655">
    <property type="term" value="P:folic acid metabolic process"/>
    <property type="evidence" value="ECO:0007669"/>
    <property type="project" value="TreeGrafter"/>
</dbReference>
<evidence type="ECO:0000256" key="4">
    <source>
        <dbReference type="ARBA" id="ARBA00022563"/>
    </source>
</evidence>
<evidence type="ECO:0000256" key="1">
    <source>
        <dbReference type="ARBA" id="ARBA00004903"/>
    </source>
</evidence>
<evidence type="ECO:0000313" key="11">
    <source>
        <dbReference type="EMBL" id="CUA86408.1"/>
    </source>
</evidence>
<dbReference type="Pfam" id="PF00186">
    <property type="entry name" value="DHFR_1"/>
    <property type="match status" value="1"/>
</dbReference>
<evidence type="ECO:0000256" key="7">
    <source>
        <dbReference type="ARBA" id="ARBA00025067"/>
    </source>
</evidence>
<keyword evidence="6 8" id="KW-0560">Oxidoreductase</keyword>
<keyword evidence="4 8" id="KW-0554">One-carbon metabolism</keyword>
<dbReference type="GO" id="GO:0070401">
    <property type="term" value="F:NADP+ binding"/>
    <property type="evidence" value="ECO:0007669"/>
    <property type="project" value="UniProtKB-ARBA"/>
</dbReference>
<dbReference type="AlphaFoldDB" id="A0A0K6H6E6"/>
<dbReference type="PROSITE" id="PS00075">
    <property type="entry name" value="DHFR_1"/>
    <property type="match status" value="1"/>
</dbReference>
<dbReference type="CDD" id="cd00209">
    <property type="entry name" value="DHFR"/>
    <property type="match status" value="1"/>
</dbReference>
<dbReference type="EC" id="1.5.1.3" evidence="3 8"/>
<keyword evidence="12" id="KW-1185">Reference proteome</keyword>
<dbReference type="EMBL" id="CYHA01000008">
    <property type="protein sequence ID" value="CUA86408.1"/>
    <property type="molecule type" value="Genomic_DNA"/>
</dbReference>